<evidence type="ECO:0000313" key="1">
    <source>
        <dbReference type="Ensembl" id="ENSCUSP00005025105.1"/>
    </source>
</evidence>
<organism evidence="1 2">
    <name type="scientific">Catharus ustulatus</name>
    <name type="common">Russet-backed thrush</name>
    <name type="synonym">Hylocichla ustulatus</name>
    <dbReference type="NCBI Taxonomy" id="91951"/>
    <lineage>
        <taxon>Eukaryota</taxon>
        <taxon>Metazoa</taxon>
        <taxon>Chordata</taxon>
        <taxon>Craniata</taxon>
        <taxon>Vertebrata</taxon>
        <taxon>Euteleostomi</taxon>
        <taxon>Archelosauria</taxon>
        <taxon>Archosauria</taxon>
        <taxon>Dinosauria</taxon>
        <taxon>Saurischia</taxon>
        <taxon>Theropoda</taxon>
        <taxon>Coelurosauria</taxon>
        <taxon>Aves</taxon>
        <taxon>Neognathae</taxon>
        <taxon>Neoaves</taxon>
        <taxon>Telluraves</taxon>
        <taxon>Australaves</taxon>
        <taxon>Passeriformes</taxon>
        <taxon>Turdidae</taxon>
        <taxon>Catharus</taxon>
    </lineage>
</organism>
<proteinExistence type="predicted"/>
<reference evidence="1" key="1">
    <citation type="submission" date="2020-10" db="EMBL/GenBank/DDBJ databases">
        <title>Catharus ustulatus (Swainson's thrush) genome, bCatUst1, primary haplotype v2.</title>
        <authorList>
            <person name="Delmore K."/>
            <person name="Vafadar M."/>
            <person name="Formenti G."/>
            <person name="Chow W."/>
            <person name="Pelan S."/>
            <person name="Howe K."/>
            <person name="Rhie A."/>
            <person name="Mountcastle J."/>
            <person name="Haase B."/>
            <person name="Fedrigo O."/>
            <person name="Jarvis E.D."/>
        </authorList>
    </citation>
    <scope>NUCLEOTIDE SEQUENCE [LARGE SCALE GENOMIC DNA]</scope>
</reference>
<name>A0A8C3V9U9_CATUS</name>
<keyword evidence="2" id="KW-1185">Reference proteome</keyword>
<reference evidence="1" key="2">
    <citation type="submission" date="2025-08" db="UniProtKB">
        <authorList>
            <consortium name="Ensembl"/>
        </authorList>
    </citation>
    <scope>IDENTIFICATION</scope>
</reference>
<reference evidence="1" key="3">
    <citation type="submission" date="2025-09" db="UniProtKB">
        <authorList>
            <consortium name="Ensembl"/>
        </authorList>
    </citation>
    <scope>IDENTIFICATION</scope>
</reference>
<dbReference type="AlphaFoldDB" id="A0A8C3V9U9"/>
<accession>A0A8C3V9U9</accession>
<protein>
    <submittedName>
        <fullName evidence="1">Uncharacterized protein</fullName>
    </submittedName>
</protein>
<dbReference type="Ensembl" id="ENSCUST00005026006.1">
    <property type="protein sequence ID" value="ENSCUSP00005025105.1"/>
    <property type="gene ID" value="ENSCUSG00005015637.1"/>
</dbReference>
<sequence length="91" mass="9979">ISTDVDIFFLHWVKTPSIGFQSSFVTSLLSKRGFSFFFFFPSLKRAVVVRLIIISGPFSSPRQAGRGKGWRCAGVVAEVPGLSNTLARVLA</sequence>
<dbReference type="Proteomes" id="UP000694563">
    <property type="component" value="Chromosome 10"/>
</dbReference>
<evidence type="ECO:0000313" key="2">
    <source>
        <dbReference type="Proteomes" id="UP000694563"/>
    </source>
</evidence>